<gene>
    <name evidence="7" type="ORF">CEW81_09070</name>
</gene>
<organism evidence="7 8">
    <name type="scientific">Kluyvera genomosp. 3</name>
    <dbReference type="NCBI Taxonomy" id="2774055"/>
    <lineage>
        <taxon>Bacteria</taxon>
        <taxon>Pseudomonadati</taxon>
        <taxon>Pseudomonadota</taxon>
        <taxon>Gammaproteobacteria</taxon>
        <taxon>Enterobacterales</taxon>
        <taxon>Enterobacteriaceae</taxon>
        <taxon>Kluyvera</taxon>
    </lineage>
</organism>
<dbReference type="InterPro" id="IPR008966">
    <property type="entry name" value="Adhesion_dom_sf"/>
</dbReference>
<feature type="domain" description="Fimbrial-type adhesion" evidence="6">
    <location>
        <begin position="28"/>
        <end position="194"/>
    </location>
</feature>
<dbReference type="Proteomes" id="UP000197098">
    <property type="component" value="Chromosome"/>
</dbReference>
<dbReference type="SUPFAM" id="SSF49401">
    <property type="entry name" value="Bacterial adhesins"/>
    <property type="match status" value="1"/>
</dbReference>
<keyword evidence="3 5" id="KW-0732">Signal</keyword>
<evidence type="ECO:0000256" key="4">
    <source>
        <dbReference type="ARBA" id="ARBA00023263"/>
    </source>
</evidence>
<dbReference type="Pfam" id="PF00419">
    <property type="entry name" value="Fimbrial"/>
    <property type="match status" value="1"/>
</dbReference>
<evidence type="ECO:0000256" key="2">
    <source>
        <dbReference type="ARBA" id="ARBA00006671"/>
    </source>
</evidence>
<evidence type="ECO:0000256" key="5">
    <source>
        <dbReference type="SAM" id="SignalP"/>
    </source>
</evidence>
<comment type="subcellular location">
    <subcellularLocation>
        <location evidence="1">Fimbrium</location>
    </subcellularLocation>
</comment>
<evidence type="ECO:0000313" key="7">
    <source>
        <dbReference type="EMBL" id="ASG63162.1"/>
    </source>
</evidence>
<accession>A0A248KII4</accession>
<feature type="signal peptide" evidence="5">
    <location>
        <begin position="1"/>
        <end position="17"/>
    </location>
</feature>
<feature type="chain" id="PRO_5013236022" evidence="5">
    <location>
        <begin position="18"/>
        <end position="194"/>
    </location>
</feature>
<evidence type="ECO:0000313" key="8">
    <source>
        <dbReference type="Proteomes" id="UP000197098"/>
    </source>
</evidence>
<dbReference type="GO" id="GO:0009289">
    <property type="term" value="C:pilus"/>
    <property type="evidence" value="ECO:0007669"/>
    <property type="project" value="UniProtKB-SubCell"/>
</dbReference>
<dbReference type="PANTHER" id="PTHR33420:SF3">
    <property type="entry name" value="FIMBRIAL SUBUNIT ELFA"/>
    <property type="match status" value="1"/>
</dbReference>
<protein>
    <submittedName>
        <fullName evidence="7">Fimbrial protein StaF</fullName>
    </submittedName>
</protein>
<name>A0A248KII4_9ENTR</name>
<dbReference type="AlphaFoldDB" id="A0A248KII4"/>
<evidence type="ECO:0000259" key="6">
    <source>
        <dbReference type="Pfam" id="PF00419"/>
    </source>
</evidence>
<dbReference type="InterPro" id="IPR050263">
    <property type="entry name" value="Bact_Fimbrial_Adh_Pro"/>
</dbReference>
<dbReference type="PANTHER" id="PTHR33420">
    <property type="entry name" value="FIMBRIAL SUBUNIT ELFA-RELATED"/>
    <property type="match status" value="1"/>
</dbReference>
<dbReference type="InterPro" id="IPR036937">
    <property type="entry name" value="Adhesion_dom_fimbrial_sf"/>
</dbReference>
<comment type="similarity">
    <text evidence="2">Belongs to the fimbrial protein family.</text>
</comment>
<sequence length="194" mass="20191">MKFIPGVLLLISTPLWAAVSTSTNVLTVKAEVVTGSCDIQASDVDLGELSESEFAAGGAWANLSATSVGNVTTQTLKVRARCDSGSAAKTLVLSFKPQKAQLTGNQIFPNEYTGPTGGVTSTTAAENIGVVAFNGSNNVLNKDNSSAVNITGYIGSADTYTDYNFKVRYQKVDSAKPVTAGGVLSHVQITVSYK</sequence>
<dbReference type="InterPro" id="IPR000259">
    <property type="entry name" value="Adhesion_dom_fimbrial"/>
</dbReference>
<proteinExistence type="inferred from homology"/>
<dbReference type="Gene3D" id="2.60.40.1090">
    <property type="entry name" value="Fimbrial-type adhesion domain"/>
    <property type="match status" value="1"/>
</dbReference>
<reference evidence="7 8" key="1">
    <citation type="submission" date="2017-06" db="EMBL/GenBank/DDBJ databases">
        <title>Origin of plasmid-mediated fosfomycin resistance gene fosA3.</title>
        <authorList>
            <person name="Ito R."/>
            <person name="Pacey M.P."/>
            <person name="Doi Y."/>
        </authorList>
    </citation>
    <scope>NUCLEOTIDE SEQUENCE [LARGE SCALE GENOMIC DNA]</scope>
    <source>
        <strain evidence="7 8">YDC799</strain>
    </source>
</reference>
<evidence type="ECO:0000256" key="1">
    <source>
        <dbReference type="ARBA" id="ARBA00004561"/>
    </source>
</evidence>
<keyword evidence="4" id="KW-0281">Fimbrium</keyword>
<evidence type="ECO:0000256" key="3">
    <source>
        <dbReference type="ARBA" id="ARBA00022729"/>
    </source>
</evidence>
<dbReference type="EMBL" id="CP022114">
    <property type="protein sequence ID" value="ASG63162.1"/>
    <property type="molecule type" value="Genomic_DNA"/>
</dbReference>
<dbReference type="GO" id="GO:0043709">
    <property type="term" value="P:cell adhesion involved in single-species biofilm formation"/>
    <property type="evidence" value="ECO:0007669"/>
    <property type="project" value="TreeGrafter"/>
</dbReference>